<gene>
    <name evidence="2" type="ORF">JYU29_09395</name>
</gene>
<dbReference type="Proteomes" id="UP001297272">
    <property type="component" value="Unassembled WGS sequence"/>
</dbReference>
<feature type="region of interest" description="Disordered" evidence="1">
    <location>
        <begin position="1"/>
        <end position="76"/>
    </location>
</feature>
<protein>
    <submittedName>
        <fullName evidence="2">Uncharacterized protein</fullName>
    </submittedName>
</protein>
<organism evidence="2 3">
    <name type="scientific">Tianweitania aestuarii</name>
    <dbReference type="NCBI Taxonomy" id="2814886"/>
    <lineage>
        <taxon>Bacteria</taxon>
        <taxon>Pseudomonadati</taxon>
        <taxon>Pseudomonadota</taxon>
        <taxon>Alphaproteobacteria</taxon>
        <taxon>Hyphomicrobiales</taxon>
        <taxon>Phyllobacteriaceae</taxon>
        <taxon>Tianweitania</taxon>
    </lineage>
</organism>
<dbReference type="RefSeq" id="WP_213984547.1">
    <property type="nucleotide sequence ID" value="NZ_JAFMNX010000002.1"/>
</dbReference>
<dbReference type="EMBL" id="JAFMNX010000002">
    <property type="protein sequence ID" value="MBS9720898.1"/>
    <property type="molecule type" value="Genomic_DNA"/>
</dbReference>
<evidence type="ECO:0000313" key="2">
    <source>
        <dbReference type="EMBL" id="MBS9720898.1"/>
    </source>
</evidence>
<evidence type="ECO:0000256" key="1">
    <source>
        <dbReference type="SAM" id="MobiDB-lite"/>
    </source>
</evidence>
<feature type="compositionally biased region" description="Basic and acidic residues" evidence="1">
    <location>
        <begin position="64"/>
        <end position="76"/>
    </location>
</feature>
<accession>A0ABS5RV24</accession>
<keyword evidence="3" id="KW-1185">Reference proteome</keyword>
<feature type="compositionally biased region" description="Polar residues" evidence="1">
    <location>
        <begin position="1"/>
        <end position="45"/>
    </location>
</feature>
<comment type="caution">
    <text evidence="2">The sequence shown here is derived from an EMBL/GenBank/DDBJ whole genome shotgun (WGS) entry which is preliminary data.</text>
</comment>
<proteinExistence type="predicted"/>
<reference evidence="2 3" key="1">
    <citation type="submission" date="2021-03" db="EMBL/GenBank/DDBJ databases">
        <title>Tianweitania aestuarii sp. nov., isolated from a tidal flat.</title>
        <authorList>
            <person name="Park S."/>
            <person name="Yoon J.-H."/>
        </authorList>
    </citation>
    <scope>NUCLEOTIDE SEQUENCE [LARGE SCALE GENOMIC DNA]</scope>
    <source>
        <strain evidence="2 3">BSSL-BM11</strain>
    </source>
</reference>
<sequence>MSDKNNTPRATPSNTNLSETDLASDKMGNNQLQGNDQETVHNQRQAVPDAKKETEGVVESFENMDPKTRAERENNR</sequence>
<name>A0ABS5RV24_9HYPH</name>
<evidence type="ECO:0000313" key="3">
    <source>
        <dbReference type="Proteomes" id="UP001297272"/>
    </source>
</evidence>